<dbReference type="RefSeq" id="WP_378058047.1">
    <property type="nucleotide sequence ID" value="NZ_JBHSIS010000009.1"/>
</dbReference>
<dbReference type="Gene3D" id="3.30.1490.20">
    <property type="entry name" value="ATP-grasp fold, A domain"/>
    <property type="match status" value="1"/>
</dbReference>
<organism evidence="7 8">
    <name type="scientific">Actinophytocola glycyrrhizae</name>
    <dbReference type="NCBI Taxonomy" id="2044873"/>
    <lineage>
        <taxon>Bacteria</taxon>
        <taxon>Bacillati</taxon>
        <taxon>Actinomycetota</taxon>
        <taxon>Actinomycetes</taxon>
        <taxon>Pseudonocardiales</taxon>
        <taxon>Pseudonocardiaceae</taxon>
    </lineage>
</organism>
<gene>
    <name evidence="7" type="ORF">ACFPCV_21490</name>
</gene>
<dbReference type="PROSITE" id="PS50975">
    <property type="entry name" value="ATP_GRASP"/>
    <property type="match status" value="1"/>
</dbReference>
<dbReference type="InterPro" id="IPR013815">
    <property type="entry name" value="ATP_grasp_subdomain_1"/>
</dbReference>
<sequence>MTFLVLNRRPILDRIPDWLDDLGHDLVLVTARSVAPDRVLEEVAGRYREVVVIDDYDHSDVERLALSLAQRHRVERVLTTAEIDVLRAARIRERLGLPGQGVESATAYRDKFVMKTIAARAGIPVARMRPVRSAADLRALAEEGGFPIVVKPLAGAGSVGVRVVPDHPALDRLVAELGEIVPGRLLAETWVSGEVLVVDGLMAGGKLLQCWPIRLRYPNLAAATDGKPNTGWMLRRGDELGERLLAFVSEVVAALPAPEEVTGVHAEVFHTADGRLVLDEIASRPGGTGHTPTFERAFGVNLYGASLRGQAGWYDADELARQPRALVGFAFFMRRHGRLVEVPAACPLPGVVDFTSTARAGAEYAAPRSITDFLARILVEAPHGTDLDGPVSEVAEWWGSACRWAPPDVQPGNVSG</sequence>
<reference evidence="8" key="1">
    <citation type="journal article" date="2019" name="Int. J. Syst. Evol. Microbiol.">
        <title>The Global Catalogue of Microorganisms (GCM) 10K type strain sequencing project: providing services to taxonomists for standard genome sequencing and annotation.</title>
        <authorList>
            <consortium name="The Broad Institute Genomics Platform"/>
            <consortium name="The Broad Institute Genome Sequencing Center for Infectious Disease"/>
            <person name="Wu L."/>
            <person name="Ma J."/>
        </authorList>
    </citation>
    <scope>NUCLEOTIDE SEQUENCE [LARGE SCALE GENOMIC DNA]</scope>
    <source>
        <strain evidence="8">ZS-22-S1</strain>
    </source>
</reference>
<accession>A0ABV9S344</accession>
<dbReference type="PANTHER" id="PTHR43585:SF2">
    <property type="entry name" value="ATP-GRASP ENZYME FSQD"/>
    <property type="match status" value="1"/>
</dbReference>
<evidence type="ECO:0000256" key="1">
    <source>
        <dbReference type="ARBA" id="ARBA00022598"/>
    </source>
</evidence>
<keyword evidence="1" id="KW-0436">Ligase</keyword>
<dbReference type="Proteomes" id="UP001595859">
    <property type="component" value="Unassembled WGS sequence"/>
</dbReference>
<evidence type="ECO:0000256" key="5">
    <source>
        <dbReference type="PROSITE-ProRule" id="PRU00409"/>
    </source>
</evidence>
<keyword evidence="4 5" id="KW-0067">ATP-binding</keyword>
<keyword evidence="8" id="KW-1185">Reference proteome</keyword>
<protein>
    <submittedName>
        <fullName evidence="7">Acetyl-CoA carboxylase biotin carboxylase subunit family protein</fullName>
    </submittedName>
</protein>
<evidence type="ECO:0000256" key="3">
    <source>
        <dbReference type="ARBA" id="ARBA00022755"/>
    </source>
</evidence>
<proteinExistence type="predicted"/>
<dbReference type="PANTHER" id="PTHR43585">
    <property type="entry name" value="FUMIPYRROLE BIOSYNTHESIS PROTEIN C"/>
    <property type="match status" value="1"/>
</dbReference>
<dbReference type="SUPFAM" id="SSF56059">
    <property type="entry name" value="Glutathione synthetase ATP-binding domain-like"/>
    <property type="match status" value="1"/>
</dbReference>
<dbReference type="Pfam" id="PF02222">
    <property type="entry name" value="ATP-grasp"/>
    <property type="match status" value="1"/>
</dbReference>
<evidence type="ECO:0000313" key="7">
    <source>
        <dbReference type="EMBL" id="MFC4856085.1"/>
    </source>
</evidence>
<evidence type="ECO:0000256" key="2">
    <source>
        <dbReference type="ARBA" id="ARBA00022741"/>
    </source>
</evidence>
<evidence type="ECO:0000259" key="6">
    <source>
        <dbReference type="PROSITE" id="PS50975"/>
    </source>
</evidence>
<dbReference type="Gene3D" id="3.40.50.20">
    <property type="match status" value="1"/>
</dbReference>
<dbReference type="Gene3D" id="3.30.470.20">
    <property type="entry name" value="ATP-grasp fold, B domain"/>
    <property type="match status" value="1"/>
</dbReference>
<keyword evidence="2 5" id="KW-0547">Nucleotide-binding</keyword>
<feature type="domain" description="ATP-grasp" evidence="6">
    <location>
        <begin position="115"/>
        <end position="311"/>
    </location>
</feature>
<comment type="caution">
    <text evidence="7">The sequence shown here is derived from an EMBL/GenBank/DDBJ whole genome shotgun (WGS) entry which is preliminary data.</text>
</comment>
<dbReference type="EMBL" id="JBHSIS010000009">
    <property type="protein sequence ID" value="MFC4856085.1"/>
    <property type="molecule type" value="Genomic_DNA"/>
</dbReference>
<keyword evidence="3" id="KW-0658">Purine biosynthesis</keyword>
<dbReference type="InterPro" id="IPR041472">
    <property type="entry name" value="BL00235/CARNS1_N"/>
</dbReference>
<evidence type="ECO:0000313" key="8">
    <source>
        <dbReference type="Proteomes" id="UP001595859"/>
    </source>
</evidence>
<dbReference type="InterPro" id="IPR052032">
    <property type="entry name" value="ATP-dep_AA_Ligase"/>
</dbReference>
<name>A0ABV9S344_9PSEU</name>
<dbReference type="Pfam" id="PF18130">
    <property type="entry name" value="ATPgrasp_N"/>
    <property type="match status" value="1"/>
</dbReference>
<dbReference type="InterPro" id="IPR003135">
    <property type="entry name" value="ATP-grasp_carboxylate-amine"/>
</dbReference>
<evidence type="ECO:0000256" key="4">
    <source>
        <dbReference type="ARBA" id="ARBA00022840"/>
    </source>
</evidence>
<dbReference type="InterPro" id="IPR011761">
    <property type="entry name" value="ATP-grasp"/>
</dbReference>